<organism evidence="2 3">
    <name type="scientific">Streptomyces durmitorensis</name>
    <dbReference type="NCBI Taxonomy" id="319947"/>
    <lineage>
        <taxon>Bacteria</taxon>
        <taxon>Bacillati</taxon>
        <taxon>Actinomycetota</taxon>
        <taxon>Actinomycetes</taxon>
        <taxon>Kitasatosporales</taxon>
        <taxon>Streptomycetaceae</taxon>
        <taxon>Streptomyces</taxon>
    </lineage>
</organism>
<dbReference type="SUPFAM" id="SSF52540">
    <property type="entry name" value="P-loop containing nucleoside triphosphate hydrolases"/>
    <property type="match status" value="1"/>
</dbReference>
<feature type="domain" description="HTH luxR-type" evidence="1">
    <location>
        <begin position="704"/>
        <end position="769"/>
    </location>
</feature>
<dbReference type="EMBL" id="CP097289">
    <property type="protein sequence ID" value="UQT58203.1"/>
    <property type="molecule type" value="Genomic_DNA"/>
</dbReference>
<dbReference type="RefSeq" id="WP_249589578.1">
    <property type="nucleotide sequence ID" value="NZ_BAAAQL010000047.1"/>
</dbReference>
<dbReference type="Proteomes" id="UP000829992">
    <property type="component" value="Chromosome"/>
</dbReference>
<dbReference type="Pfam" id="PF00196">
    <property type="entry name" value="GerE"/>
    <property type="match status" value="1"/>
</dbReference>
<gene>
    <name evidence="2" type="ORF">M4V62_25680</name>
</gene>
<dbReference type="Gene3D" id="1.10.10.10">
    <property type="entry name" value="Winged helix-like DNA-binding domain superfamily/Winged helix DNA-binding domain"/>
    <property type="match status" value="1"/>
</dbReference>
<dbReference type="CDD" id="cd06170">
    <property type="entry name" value="LuxR_C_like"/>
    <property type="match status" value="1"/>
</dbReference>
<dbReference type="InterPro" id="IPR027417">
    <property type="entry name" value="P-loop_NTPase"/>
</dbReference>
<accession>A0ABY4PYZ9</accession>
<dbReference type="InterPro" id="IPR016032">
    <property type="entry name" value="Sig_transdc_resp-reg_C-effctor"/>
</dbReference>
<dbReference type="InterPro" id="IPR000792">
    <property type="entry name" value="Tscrpt_reg_LuxR_C"/>
</dbReference>
<evidence type="ECO:0000313" key="3">
    <source>
        <dbReference type="Proteomes" id="UP000829992"/>
    </source>
</evidence>
<dbReference type="InterPro" id="IPR011990">
    <property type="entry name" value="TPR-like_helical_dom_sf"/>
</dbReference>
<dbReference type="SUPFAM" id="SSF46894">
    <property type="entry name" value="C-terminal effector domain of the bipartite response regulators"/>
    <property type="match status" value="1"/>
</dbReference>
<dbReference type="PRINTS" id="PR00038">
    <property type="entry name" value="HTHLUXR"/>
</dbReference>
<proteinExistence type="predicted"/>
<dbReference type="PANTHER" id="PTHR47691:SF3">
    <property type="entry name" value="HTH-TYPE TRANSCRIPTIONAL REGULATOR RV0890C-RELATED"/>
    <property type="match status" value="1"/>
</dbReference>
<reference evidence="2 3" key="1">
    <citation type="submission" date="2022-05" db="EMBL/GenBank/DDBJ databases">
        <authorList>
            <person name="Zhou X."/>
            <person name="Li K."/>
            <person name="Man Y."/>
        </authorList>
    </citation>
    <scope>NUCLEOTIDE SEQUENCE [LARGE SCALE GENOMIC DNA]</scope>
    <source>
        <strain evidence="2 3">MS405</strain>
    </source>
</reference>
<sequence>MGFGFGQRRSGRLPAETTSFVGRGEDVAALGRAFGQSRLVTVVGPGGVGKTRVALRVAAGAAERFPDGVWLAELSALRDPELLPGTLATVLGLPEQTGVQPLDAVVDFLQQRRALIVLDTCEHLVDACAMLADVLLREAPGTSVLATSRQPLDVPGESCWPLQPLGGAEAVELFVQRAGAVVPGFAVSEGNRELLSALVRRLDGIPLALELAAVRLRAVPLEQLAARLDARFRVLTGGRRTALTRHQTLRTAIDWSHELCTEPERVVWARLSVFAGTFDLAAAEQVCAGGAELPACEVIEYLIGLVDKSVVQRGAGDTYRLLDTIREYGAERLGTDTDEARQRHFTYYGELGRRFEERFLSAEQVALHAAARDAEDDVRAALEYAYGTPGLEREGLLLATRLWPHWRAVGAMSEGERWIDKGLRAAPGDSPERAAGLHRTGEFCLWLGNPGAALERLTEAVGVARRVGDDGVAGLAEAELAGTRVILAAGSGSGSGSGDLAEALAEMGRARVRLVEVGDPARSALFCHEEAAVRAALGDPALALELCDEALAHLEPFEGERHLRGAALMVKGVSLWVAGRGKESAQTLRQALDSVGRIGEALAARLCCAGLSWAAAQEERWIRAAWLLGYVEAARSRTGDTFGMFPTLRGLHAQVREQVAEALGEQAFARWYGEGERLSMREAVAAAQADLDRPAAVPGPRGVGGAGLDVLTRREREVAALVAQGMSNREIAERLVISKRTADAHVEHILAKLGVSSRTEIAGVAGLGALGS</sequence>
<name>A0ABY4PYZ9_9ACTN</name>
<dbReference type="PRINTS" id="PR00364">
    <property type="entry name" value="DISEASERSIST"/>
</dbReference>
<dbReference type="PROSITE" id="PS50043">
    <property type="entry name" value="HTH_LUXR_2"/>
    <property type="match status" value="1"/>
</dbReference>
<dbReference type="Gene3D" id="1.25.40.10">
    <property type="entry name" value="Tetratricopeptide repeat domain"/>
    <property type="match status" value="1"/>
</dbReference>
<dbReference type="SUPFAM" id="SSF48452">
    <property type="entry name" value="TPR-like"/>
    <property type="match status" value="1"/>
</dbReference>
<dbReference type="InterPro" id="IPR036388">
    <property type="entry name" value="WH-like_DNA-bd_sf"/>
</dbReference>
<evidence type="ECO:0000259" key="1">
    <source>
        <dbReference type="PROSITE" id="PS50043"/>
    </source>
</evidence>
<protein>
    <submittedName>
        <fullName evidence="2">LuxR C-terminal-related transcriptional regulator</fullName>
    </submittedName>
</protein>
<evidence type="ECO:0000313" key="2">
    <source>
        <dbReference type="EMBL" id="UQT58203.1"/>
    </source>
</evidence>
<dbReference type="PANTHER" id="PTHR47691">
    <property type="entry name" value="REGULATOR-RELATED"/>
    <property type="match status" value="1"/>
</dbReference>
<dbReference type="Gene3D" id="3.40.50.300">
    <property type="entry name" value="P-loop containing nucleotide triphosphate hydrolases"/>
    <property type="match status" value="1"/>
</dbReference>
<keyword evidence="3" id="KW-1185">Reference proteome</keyword>
<dbReference type="SMART" id="SM00421">
    <property type="entry name" value="HTH_LUXR"/>
    <property type="match status" value="1"/>
</dbReference>